<dbReference type="EC" id="3.5.4.33" evidence="8"/>
<reference evidence="10" key="1">
    <citation type="submission" date="2021-02" db="EMBL/GenBank/DDBJ databases">
        <title>Infant gut strain persistence is associated with maternal origin, phylogeny, and functional potential including surface adhesion and iron acquisition.</title>
        <authorList>
            <person name="Lou Y.C."/>
        </authorList>
    </citation>
    <scope>NUCLEOTIDE SEQUENCE</scope>
    <source>
        <strain evidence="10">L3_108_103G1_dasL3_108_103G1_concoct_2</strain>
    </source>
</reference>
<feature type="binding site" evidence="8">
    <location>
        <position position="81"/>
    </location>
    <ligand>
        <name>Zn(2+)</name>
        <dbReference type="ChEBI" id="CHEBI:29105"/>
        <note>catalytic</note>
    </ligand>
</feature>
<evidence type="ECO:0000259" key="9">
    <source>
        <dbReference type="PROSITE" id="PS51747"/>
    </source>
</evidence>
<comment type="function">
    <text evidence="8">Catalyzes the deamination of adenosine to inosine at the wobble position 34 of tRNA(Arg2).</text>
</comment>
<accession>A0A942W9K4</accession>
<dbReference type="CDD" id="cd01285">
    <property type="entry name" value="nucleoside_deaminase"/>
    <property type="match status" value="1"/>
</dbReference>
<evidence type="ECO:0000256" key="2">
    <source>
        <dbReference type="ARBA" id="ARBA00011738"/>
    </source>
</evidence>
<dbReference type="Proteomes" id="UP000753219">
    <property type="component" value="Unassembled WGS sequence"/>
</dbReference>
<comment type="cofactor">
    <cofactor evidence="8">
        <name>Zn(2+)</name>
        <dbReference type="ChEBI" id="CHEBI:29105"/>
    </cofactor>
    <text evidence="8">Binds 1 zinc ion per subunit.</text>
</comment>
<dbReference type="InterPro" id="IPR016192">
    <property type="entry name" value="APOBEC/CMP_deaminase_Zn-bd"/>
</dbReference>
<dbReference type="InterPro" id="IPR058535">
    <property type="entry name" value="MafB19-deam"/>
</dbReference>
<dbReference type="PROSITE" id="PS00903">
    <property type="entry name" value="CYT_DCMP_DEAMINASES_1"/>
    <property type="match status" value="1"/>
</dbReference>
<feature type="binding site" evidence="8">
    <location>
        <position position="51"/>
    </location>
    <ligand>
        <name>Zn(2+)</name>
        <dbReference type="ChEBI" id="CHEBI:29105"/>
        <note>catalytic</note>
    </ligand>
</feature>
<dbReference type="EMBL" id="JAGZMZ010000004">
    <property type="protein sequence ID" value="MBS4883653.1"/>
    <property type="molecule type" value="Genomic_DNA"/>
</dbReference>
<gene>
    <name evidence="8 10" type="primary">tadA</name>
    <name evidence="10" type="ORF">KHZ85_02685</name>
</gene>
<dbReference type="GO" id="GO:0008270">
    <property type="term" value="F:zinc ion binding"/>
    <property type="evidence" value="ECO:0007669"/>
    <property type="project" value="UniProtKB-UniRule"/>
</dbReference>
<keyword evidence="6 8" id="KW-0862">Zinc</keyword>
<evidence type="ECO:0000256" key="5">
    <source>
        <dbReference type="ARBA" id="ARBA00022801"/>
    </source>
</evidence>
<comment type="catalytic activity">
    <reaction evidence="7 8">
        <text>adenosine(34) in tRNA + H2O + H(+) = inosine(34) in tRNA + NH4(+)</text>
        <dbReference type="Rhea" id="RHEA:43168"/>
        <dbReference type="Rhea" id="RHEA-COMP:10373"/>
        <dbReference type="Rhea" id="RHEA-COMP:10374"/>
        <dbReference type="ChEBI" id="CHEBI:15377"/>
        <dbReference type="ChEBI" id="CHEBI:15378"/>
        <dbReference type="ChEBI" id="CHEBI:28938"/>
        <dbReference type="ChEBI" id="CHEBI:74411"/>
        <dbReference type="ChEBI" id="CHEBI:82852"/>
        <dbReference type="EC" id="3.5.4.33"/>
    </reaction>
</comment>
<dbReference type="FunFam" id="3.40.140.10:FF:000005">
    <property type="entry name" value="tRNA-specific adenosine deaminase"/>
    <property type="match status" value="1"/>
</dbReference>
<dbReference type="RefSeq" id="WP_004798784.1">
    <property type="nucleotide sequence ID" value="NZ_CABKNA010000005.1"/>
</dbReference>
<proteinExistence type="inferred from homology"/>
<comment type="similarity">
    <text evidence="1">Belongs to the cytidine and deoxycytidylate deaminase family. ADAT2 subfamily.</text>
</comment>
<feature type="domain" description="CMP/dCMP-type deaminase" evidence="9">
    <location>
        <begin position="1"/>
        <end position="109"/>
    </location>
</feature>
<evidence type="ECO:0000313" key="10">
    <source>
        <dbReference type="EMBL" id="MBS4883653.1"/>
    </source>
</evidence>
<dbReference type="GO" id="GO:0052717">
    <property type="term" value="F:tRNA-specific adenosine-34 deaminase activity"/>
    <property type="evidence" value="ECO:0007669"/>
    <property type="project" value="UniProtKB-UniRule"/>
</dbReference>
<dbReference type="AlphaFoldDB" id="A0A942W9K4"/>
<evidence type="ECO:0000256" key="3">
    <source>
        <dbReference type="ARBA" id="ARBA00022694"/>
    </source>
</evidence>
<evidence type="ECO:0000256" key="8">
    <source>
        <dbReference type="HAMAP-Rule" id="MF_00972"/>
    </source>
</evidence>
<dbReference type="PANTHER" id="PTHR11079:SF202">
    <property type="entry name" value="TRNA-SPECIFIC ADENOSINE DEAMINASE"/>
    <property type="match status" value="1"/>
</dbReference>
<dbReference type="GeneID" id="92793109"/>
<evidence type="ECO:0000256" key="6">
    <source>
        <dbReference type="ARBA" id="ARBA00022833"/>
    </source>
</evidence>
<dbReference type="Pfam" id="PF14437">
    <property type="entry name" value="MafB19-deam"/>
    <property type="match status" value="1"/>
</dbReference>
<keyword evidence="3 8" id="KW-0819">tRNA processing</keyword>
<evidence type="ECO:0000313" key="11">
    <source>
        <dbReference type="Proteomes" id="UP000753219"/>
    </source>
</evidence>
<dbReference type="PROSITE" id="PS51747">
    <property type="entry name" value="CYT_DCMP_DEAMINASES_2"/>
    <property type="match status" value="1"/>
</dbReference>
<name>A0A942W9K4_9FIRM</name>
<sequence length="152" mass="17153">MNEKFMVEAIKEAKKAELIDEVPIGCVIVKDDKIIARGHNLRESKQRSTAHAEIIAIEKACRKLKSWRLEGCSLYVTLEPCPMCSGAILQSRIEHVVYGAKDPKGGCMESCMNMYEVKGFNHYPDVIGGVLEDECGSLLKTFFKRKREEKSK</sequence>
<feature type="binding site" evidence="8">
    <location>
        <position position="84"/>
    </location>
    <ligand>
        <name>Zn(2+)</name>
        <dbReference type="ChEBI" id="CHEBI:29105"/>
        <note>catalytic</note>
    </ligand>
</feature>
<dbReference type="InterPro" id="IPR028883">
    <property type="entry name" value="tRNA_aden_deaminase"/>
</dbReference>
<keyword evidence="5 8" id="KW-0378">Hydrolase</keyword>
<evidence type="ECO:0000256" key="1">
    <source>
        <dbReference type="ARBA" id="ARBA00010669"/>
    </source>
</evidence>
<comment type="caution">
    <text evidence="10">The sequence shown here is derived from an EMBL/GenBank/DDBJ whole genome shotgun (WGS) entry which is preliminary data.</text>
</comment>
<evidence type="ECO:0000256" key="4">
    <source>
        <dbReference type="ARBA" id="ARBA00022723"/>
    </source>
</evidence>
<dbReference type="HAMAP" id="MF_00972">
    <property type="entry name" value="tRNA_aden_deaminase"/>
    <property type="match status" value="1"/>
</dbReference>
<dbReference type="SUPFAM" id="SSF53927">
    <property type="entry name" value="Cytidine deaminase-like"/>
    <property type="match status" value="1"/>
</dbReference>
<comment type="subunit">
    <text evidence="2 8">Homodimer.</text>
</comment>
<dbReference type="InterPro" id="IPR002125">
    <property type="entry name" value="CMP_dCMP_dom"/>
</dbReference>
<dbReference type="NCBIfam" id="NF008113">
    <property type="entry name" value="PRK10860.1"/>
    <property type="match status" value="1"/>
</dbReference>
<dbReference type="Gene3D" id="3.40.140.10">
    <property type="entry name" value="Cytidine Deaminase, domain 2"/>
    <property type="match status" value="1"/>
</dbReference>
<dbReference type="GO" id="GO:0002100">
    <property type="term" value="P:tRNA wobble adenosine to inosine editing"/>
    <property type="evidence" value="ECO:0007669"/>
    <property type="project" value="UniProtKB-UniRule"/>
</dbReference>
<organism evidence="10 11">
    <name type="scientific">Amedibacillus dolichus</name>
    <dbReference type="NCBI Taxonomy" id="31971"/>
    <lineage>
        <taxon>Bacteria</taxon>
        <taxon>Bacillati</taxon>
        <taxon>Bacillota</taxon>
        <taxon>Erysipelotrichia</taxon>
        <taxon>Erysipelotrichales</taxon>
        <taxon>Erysipelotrichaceae</taxon>
        <taxon>Amedibacillus</taxon>
    </lineage>
</organism>
<feature type="active site" description="Proton donor" evidence="8">
    <location>
        <position position="53"/>
    </location>
</feature>
<evidence type="ECO:0000256" key="7">
    <source>
        <dbReference type="ARBA" id="ARBA00048045"/>
    </source>
</evidence>
<protein>
    <recommendedName>
        <fullName evidence="8">tRNA-specific adenosine deaminase</fullName>
        <ecNumber evidence="8">3.5.4.33</ecNumber>
    </recommendedName>
</protein>
<dbReference type="InterPro" id="IPR016193">
    <property type="entry name" value="Cytidine_deaminase-like"/>
</dbReference>
<dbReference type="PANTHER" id="PTHR11079">
    <property type="entry name" value="CYTOSINE DEAMINASE FAMILY MEMBER"/>
    <property type="match status" value="1"/>
</dbReference>
<keyword evidence="4 8" id="KW-0479">Metal-binding</keyword>